<protein>
    <submittedName>
        <fullName evidence="19">TonB-dependent siderophore receptor</fullName>
    </submittedName>
</protein>
<evidence type="ECO:0000313" key="19">
    <source>
        <dbReference type="EMBL" id="OWY34611.1"/>
    </source>
</evidence>
<evidence type="ECO:0000256" key="17">
    <source>
        <dbReference type="SAM" id="SignalP"/>
    </source>
</evidence>
<feature type="chain" id="PRO_5012081699" evidence="17">
    <location>
        <begin position="24"/>
        <end position="794"/>
    </location>
</feature>
<dbReference type="GO" id="GO:0009279">
    <property type="term" value="C:cell outer membrane"/>
    <property type="evidence" value="ECO:0007669"/>
    <property type="project" value="UniProtKB-SubCell"/>
</dbReference>
<evidence type="ECO:0000313" key="20">
    <source>
        <dbReference type="Proteomes" id="UP000214747"/>
    </source>
</evidence>
<gene>
    <name evidence="19" type="ORF">CEJ45_12285</name>
</gene>
<dbReference type="CDD" id="cd01347">
    <property type="entry name" value="ligand_gated_channel"/>
    <property type="match status" value="1"/>
</dbReference>
<dbReference type="Gene3D" id="2.40.170.20">
    <property type="entry name" value="TonB-dependent receptor, beta-barrel domain"/>
    <property type="match status" value="1"/>
</dbReference>
<dbReference type="Gene3D" id="2.170.130.10">
    <property type="entry name" value="TonB-dependent receptor, plug domain"/>
    <property type="match status" value="1"/>
</dbReference>
<dbReference type="GO" id="GO:0015891">
    <property type="term" value="P:siderophore transport"/>
    <property type="evidence" value="ECO:0007669"/>
    <property type="project" value="InterPro"/>
</dbReference>
<comment type="similarity">
    <text evidence="2 14 16">Belongs to the TonB-dependent receptor family.</text>
</comment>
<dbReference type="InterPro" id="IPR036942">
    <property type="entry name" value="Beta-barrel_TonB_sf"/>
</dbReference>
<evidence type="ECO:0000256" key="15">
    <source>
        <dbReference type="PROSITE-ProRule" id="PRU10144"/>
    </source>
</evidence>
<name>A0A225STX0_9BURK</name>
<feature type="domain" description="Secretin/TonB short N-terminal" evidence="18">
    <location>
        <begin position="61"/>
        <end position="112"/>
    </location>
</feature>
<dbReference type="InterPro" id="IPR000531">
    <property type="entry name" value="Beta-barrel_TonB"/>
</dbReference>
<dbReference type="PANTHER" id="PTHR32552:SF82">
    <property type="entry name" value="FCUA PROTEIN"/>
    <property type="match status" value="1"/>
</dbReference>
<dbReference type="InterPro" id="IPR010917">
    <property type="entry name" value="TonB_rcpt_CS"/>
</dbReference>
<evidence type="ECO:0000256" key="5">
    <source>
        <dbReference type="ARBA" id="ARBA00022496"/>
    </source>
</evidence>
<evidence type="ECO:0000256" key="16">
    <source>
        <dbReference type="RuleBase" id="RU003357"/>
    </source>
</evidence>
<sequence>MTTRTRFPSRPTLSRLAILAAFASPMAAVQAQATDAQRQAYDIPAGPLDQSLNSFARRAGVLLSFDPAITRDRQSAGLAGRYTVAEGFAALLNGTPLQAIRNADGGYTVAAPAAATGSNANAVLPTVTITESADPTAPYAGGLVARGGSLGVLGTASVMDTPFSTTNYTSQGIEDVQARAIGDVIANDASVRNTNGNGGFGDSYQIRGFTMSANDVAFNGLYGMVPLTRMPISMVERIEVLKGPGTLMYGMGPAGGVGGAVNLIPKRAHEDPISSVTATYLSNSQFGLKADLGRRFGEQQEWGIRVNALYADGNTGLSGSNQQQSTGSVGLDYNGGRVRWSLDAYTQHEDARNFRPQFSISSLVMPDAPSGKTNLYPGTTLQSDDKAVATRLEYDINDQLTAYGAVGYHVASSAQSWPSATILNAAGDTAALSNGYYDQKVVSTSADVGMRARFNTAGIKHTVMLGVNMLDQQTDYFFLSQSSNVTSNLYRPVALPTVTGARGAPTPQSQIRLTSVALTDTLSLADDRLRITAGLRRQQVYSHSLADATQTSNKTAISPVLGVVVKPVQNVSLYANYTAALSAGGFTSASDGNPNQLFPPYKSKQVETGAKIDWGRITTTAAVFQIEQANSSTTLVNGVSTTTQDGRNRVRGLELAAYGELQRGLRFNASGTFFDAKQYHTDNGTNDGKDVGAIPNSNFNLGLDWDAPWLQGLALNTRVTRTGSMWYSNENKLKVPGWTRVDIGARYITRAAGQVVTYRANIENLFDKNYWLMQNGYVGTSSGRTLVLSAQVDF</sequence>
<evidence type="ECO:0000256" key="4">
    <source>
        <dbReference type="ARBA" id="ARBA00022452"/>
    </source>
</evidence>
<dbReference type="SUPFAM" id="SSF56935">
    <property type="entry name" value="Porins"/>
    <property type="match status" value="1"/>
</dbReference>
<dbReference type="SMART" id="SM00965">
    <property type="entry name" value="STN"/>
    <property type="match status" value="1"/>
</dbReference>
<comment type="caution">
    <text evidence="19">The sequence shown here is derived from an EMBL/GenBank/DDBJ whole genome shotgun (WGS) entry which is preliminary data.</text>
</comment>
<evidence type="ECO:0000256" key="14">
    <source>
        <dbReference type="PROSITE-ProRule" id="PRU01360"/>
    </source>
</evidence>
<keyword evidence="4 14" id="KW-1134">Transmembrane beta strand</keyword>
<reference evidence="19 20" key="1">
    <citation type="journal article" date="2010" name="Int. J. Syst. Evol. Microbiol.">
        <title>Reclassification of Herbaspirillum putei as a later heterotypic synonym of Herbaspirillum huttiense, with the description of H. huttiense subsp. huttiense subsp. nov. and H. huttiense subsp. putei subsp. nov., comb. nov., and description of Herbaspirillum aquaticum sp. nov.</title>
        <authorList>
            <person name="Dobritsa A.P."/>
            <person name="Reddy M.C."/>
            <person name="Samadpour M."/>
        </authorList>
    </citation>
    <scope>NUCLEOTIDE SEQUENCE [LARGE SCALE GENOMIC DNA]</scope>
    <source>
        <strain evidence="19 20">IEH 4430</strain>
    </source>
</reference>
<evidence type="ECO:0000256" key="1">
    <source>
        <dbReference type="ARBA" id="ARBA00004571"/>
    </source>
</evidence>
<dbReference type="Gene3D" id="3.55.50.30">
    <property type="match status" value="1"/>
</dbReference>
<comment type="subcellular location">
    <subcellularLocation>
        <location evidence="1 14">Cell outer membrane</location>
        <topology evidence="1 14">Multi-pass membrane protein</topology>
    </subcellularLocation>
</comment>
<dbReference type="AlphaFoldDB" id="A0A225STX0"/>
<keyword evidence="9" id="KW-0406">Ion transport</keyword>
<feature type="signal peptide" evidence="17">
    <location>
        <begin position="1"/>
        <end position="23"/>
    </location>
</feature>
<keyword evidence="5" id="KW-0410">Iron transport</keyword>
<dbReference type="Proteomes" id="UP000214747">
    <property type="component" value="Unassembled WGS sequence"/>
</dbReference>
<dbReference type="Pfam" id="PF00593">
    <property type="entry name" value="TonB_dep_Rec_b-barrel"/>
    <property type="match status" value="1"/>
</dbReference>
<keyword evidence="10 16" id="KW-0798">TonB box</keyword>
<evidence type="ECO:0000256" key="9">
    <source>
        <dbReference type="ARBA" id="ARBA00023065"/>
    </source>
</evidence>
<dbReference type="InterPro" id="IPR011662">
    <property type="entry name" value="Secretin/TonB_short_N"/>
</dbReference>
<dbReference type="Pfam" id="PF07715">
    <property type="entry name" value="Plug"/>
    <property type="match status" value="1"/>
</dbReference>
<evidence type="ECO:0000256" key="12">
    <source>
        <dbReference type="ARBA" id="ARBA00023170"/>
    </source>
</evidence>
<dbReference type="EMBL" id="NJGV01000009">
    <property type="protein sequence ID" value="OWY34611.1"/>
    <property type="molecule type" value="Genomic_DNA"/>
</dbReference>
<dbReference type="GO" id="GO:0015344">
    <property type="term" value="F:siderophore uptake transmembrane transporter activity"/>
    <property type="evidence" value="ECO:0007669"/>
    <property type="project" value="TreeGrafter"/>
</dbReference>
<dbReference type="Pfam" id="PF07660">
    <property type="entry name" value="STN"/>
    <property type="match status" value="1"/>
</dbReference>
<evidence type="ECO:0000256" key="8">
    <source>
        <dbReference type="ARBA" id="ARBA00023004"/>
    </source>
</evidence>
<evidence type="ECO:0000256" key="6">
    <source>
        <dbReference type="ARBA" id="ARBA00022692"/>
    </source>
</evidence>
<organism evidence="19 20">
    <name type="scientific">Herbaspirillum aquaticum</name>
    <dbReference type="NCBI Taxonomy" id="568783"/>
    <lineage>
        <taxon>Bacteria</taxon>
        <taxon>Pseudomonadati</taxon>
        <taxon>Pseudomonadota</taxon>
        <taxon>Betaproteobacteria</taxon>
        <taxon>Burkholderiales</taxon>
        <taxon>Oxalobacteraceae</taxon>
        <taxon>Herbaspirillum</taxon>
    </lineage>
</organism>
<keyword evidence="3 14" id="KW-0813">Transport</keyword>
<keyword evidence="13 14" id="KW-0998">Cell outer membrane</keyword>
<dbReference type="InterPro" id="IPR037066">
    <property type="entry name" value="Plug_dom_sf"/>
</dbReference>
<keyword evidence="11 14" id="KW-0472">Membrane</keyword>
<dbReference type="InterPro" id="IPR010105">
    <property type="entry name" value="TonB_sidphr_rcpt"/>
</dbReference>
<evidence type="ECO:0000256" key="13">
    <source>
        <dbReference type="ARBA" id="ARBA00023237"/>
    </source>
</evidence>
<evidence type="ECO:0000256" key="2">
    <source>
        <dbReference type="ARBA" id="ARBA00009810"/>
    </source>
</evidence>
<evidence type="ECO:0000256" key="11">
    <source>
        <dbReference type="ARBA" id="ARBA00023136"/>
    </source>
</evidence>
<keyword evidence="6 14" id="KW-0812">Transmembrane</keyword>
<keyword evidence="7 17" id="KW-0732">Signal</keyword>
<evidence type="ECO:0000256" key="7">
    <source>
        <dbReference type="ARBA" id="ARBA00022729"/>
    </source>
</evidence>
<dbReference type="PROSITE" id="PS01156">
    <property type="entry name" value="TONB_DEPENDENT_REC_2"/>
    <property type="match status" value="1"/>
</dbReference>
<accession>A0A225STX0</accession>
<dbReference type="NCBIfam" id="TIGR01783">
    <property type="entry name" value="TonB-siderophor"/>
    <property type="match status" value="1"/>
</dbReference>
<dbReference type="InterPro" id="IPR012910">
    <property type="entry name" value="Plug_dom"/>
</dbReference>
<evidence type="ECO:0000259" key="18">
    <source>
        <dbReference type="SMART" id="SM00965"/>
    </source>
</evidence>
<dbReference type="InterPro" id="IPR039426">
    <property type="entry name" value="TonB-dep_rcpt-like"/>
</dbReference>
<dbReference type="PANTHER" id="PTHR32552">
    <property type="entry name" value="FERRICHROME IRON RECEPTOR-RELATED"/>
    <property type="match status" value="1"/>
</dbReference>
<keyword evidence="20" id="KW-1185">Reference proteome</keyword>
<dbReference type="GO" id="GO:0038023">
    <property type="term" value="F:signaling receptor activity"/>
    <property type="evidence" value="ECO:0007669"/>
    <property type="project" value="InterPro"/>
</dbReference>
<proteinExistence type="inferred from homology"/>
<evidence type="ECO:0000256" key="10">
    <source>
        <dbReference type="ARBA" id="ARBA00023077"/>
    </source>
</evidence>
<keyword evidence="12 19" id="KW-0675">Receptor</keyword>
<evidence type="ECO:0000256" key="3">
    <source>
        <dbReference type="ARBA" id="ARBA00022448"/>
    </source>
</evidence>
<keyword evidence="8" id="KW-0408">Iron</keyword>
<feature type="short sequence motif" description="TonB C-terminal box" evidence="15">
    <location>
        <begin position="777"/>
        <end position="794"/>
    </location>
</feature>
<dbReference type="PROSITE" id="PS52016">
    <property type="entry name" value="TONB_DEPENDENT_REC_3"/>
    <property type="match status" value="1"/>
</dbReference>
<dbReference type="RefSeq" id="WP_088755386.1">
    <property type="nucleotide sequence ID" value="NZ_NJGV01000009.1"/>
</dbReference>